<keyword evidence="2" id="KW-1185">Reference proteome</keyword>
<reference evidence="1 2" key="1">
    <citation type="journal article" date="2011" name="BMC Genomics">
        <title>Genomic insights into an obligate epibiotic bacterial predator: Micavibrio aeruginosavorus ARL-13.</title>
        <authorList>
            <person name="Wang Z."/>
            <person name="Kadouri D."/>
            <person name="Wu M."/>
        </authorList>
    </citation>
    <scope>NUCLEOTIDE SEQUENCE [LARGE SCALE GENOMIC DNA]</scope>
    <source>
        <strain evidence="1 2">ARL-13</strain>
    </source>
</reference>
<proteinExistence type="predicted"/>
<dbReference type="RefSeq" id="WP_014103769.1">
    <property type="nucleotide sequence ID" value="NC_016026.1"/>
</dbReference>
<evidence type="ECO:0000313" key="2">
    <source>
        <dbReference type="Proteomes" id="UP000009286"/>
    </source>
</evidence>
<name>G2KS38_MICAA</name>
<dbReference type="Proteomes" id="UP000009286">
    <property type="component" value="Chromosome"/>
</dbReference>
<organism evidence="1 2">
    <name type="scientific">Micavibrio aeruginosavorus (strain ARL-13)</name>
    <dbReference type="NCBI Taxonomy" id="856793"/>
    <lineage>
        <taxon>Bacteria</taxon>
        <taxon>Pseudomonadati</taxon>
        <taxon>Bdellovibrionota</taxon>
        <taxon>Bdellovibrionia</taxon>
        <taxon>Bdellovibrionales</taxon>
        <taxon>Pseudobdellovibrionaceae</taxon>
        <taxon>Micavibrio</taxon>
    </lineage>
</organism>
<protein>
    <submittedName>
        <fullName evidence="1">Uncharacterized protein</fullName>
    </submittedName>
</protein>
<evidence type="ECO:0000313" key="1">
    <source>
        <dbReference type="EMBL" id="AEP10546.1"/>
    </source>
</evidence>
<dbReference type="STRING" id="856793.MICA_2243"/>
<dbReference type="HOGENOM" id="CLU_745588_0_0_5"/>
<sequence length="371" mass="41704">MTSMTADKPEPATDPVRLYAPPAARAHLRDAGINPESLPHRINMDVLIMDGRVLQDEYSVRENILFGSRVLPLTTIDEYHNNATSFTGDTAPVNNQDQTYMLMLYQAHTSASPVAHAMPRDDDPSRHVCVIMLPTEEMTARYTVNLLSGVPEEKLPDNLPGTDQDWARFILAHEMDHCVNREGTTFQREVSADRAGLDDLRRHFNETQRPEMYDVMSKTITQARSITIFSKMDFDHATGIYIDDKHDHDHSQTDHHDHIPPSISGDAVDIAQKVVQHYASHSGQTYTESIAHMDETPGLFFNVLKQMNHQGTFDAEPMQKKLIDQYLSATEELSPDYHADLQKAAVHMPATIQEQTEFASQKPTAAPGFGT</sequence>
<dbReference type="AlphaFoldDB" id="G2KS38"/>
<accession>G2KS38</accession>
<dbReference type="OrthoDB" id="1523230at2"/>
<gene>
    <name evidence="1" type="ordered locus">MICA_2243</name>
</gene>
<dbReference type="KEGG" id="mai:MICA_2243"/>
<dbReference type="EMBL" id="CP002382">
    <property type="protein sequence ID" value="AEP10546.1"/>
    <property type="molecule type" value="Genomic_DNA"/>
</dbReference>